<evidence type="ECO:0000256" key="2">
    <source>
        <dbReference type="ARBA" id="ARBA00023239"/>
    </source>
</evidence>
<evidence type="ECO:0000256" key="3">
    <source>
        <dbReference type="SAM" id="MobiDB-lite"/>
    </source>
</evidence>
<dbReference type="PANTHER" id="PTHR22789:SF0">
    <property type="entry name" value="3-OXO-TETRONATE 4-PHOSPHATE DECARBOXYLASE-RELATED"/>
    <property type="match status" value="1"/>
</dbReference>
<sequence>MDNPDLRQAICDTARRMNAAGLNQGVSGNLCARTPDGALLLTPSATAYETMGPADVVRMEMDASWSCPAAGRRPTTEWRFHRDILHARPEVGAVVHVHSPCAAALSCHRIGIPPFHYMIALAGGNDIRCARYATFGTQALSEAALDALADRKACLLANHGLLALGPNLDKALAMAVEVETLAAQYWRARQLGEPVHLSDADMAEVHAKMQHYGSTADPGHGNDAHPDEAHSDAAPRAAGARP</sequence>
<organism evidence="5 6">
    <name type="scientific">Rhodovibrio sodomensis</name>
    <dbReference type="NCBI Taxonomy" id="1088"/>
    <lineage>
        <taxon>Bacteria</taxon>
        <taxon>Pseudomonadati</taxon>
        <taxon>Pseudomonadota</taxon>
        <taxon>Alphaproteobacteria</taxon>
        <taxon>Rhodospirillales</taxon>
        <taxon>Rhodovibrionaceae</taxon>
        <taxon>Rhodovibrio</taxon>
    </lineage>
</organism>
<dbReference type="InterPro" id="IPR050197">
    <property type="entry name" value="Aldolase_class_II_sugar_metab"/>
</dbReference>
<keyword evidence="6" id="KW-1185">Reference proteome</keyword>
<dbReference type="RefSeq" id="WP_200341102.1">
    <property type="nucleotide sequence ID" value="NZ_NRRL01000030.1"/>
</dbReference>
<feature type="domain" description="Class II aldolase/adducin N-terminal" evidence="4">
    <location>
        <begin position="8"/>
        <end position="186"/>
    </location>
</feature>
<protein>
    <recommendedName>
        <fullName evidence="4">Class II aldolase/adducin N-terminal domain-containing protein</fullName>
    </recommendedName>
</protein>
<evidence type="ECO:0000313" key="6">
    <source>
        <dbReference type="Proteomes" id="UP001296873"/>
    </source>
</evidence>
<reference evidence="5 6" key="1">
    <citation type="journal article" date="2020" name="Microorganisms">
        <title>Osmotic Adaptation and Compatible Solute Biosynthesis of Phototrophic Bacteria as Revealed from Genome Analyses.</title>
        <authorList>
            <person name="Imhoff J.F."/>
            <person name="Rahn T."/>
            <person name="Kunzel S."/>
            <person name="Keller A."/>
            <person name="Neulinger S.C."/>
        </authorList>
    </citation>
    <scope>NUCLEOTIDE SEQUENCE [LARGE SCALE GENOMIC DNA]</scope>
    <source>
        <strain evidence="5 6">DSM 9895</strain>
    </source>
</reference>
<evidence type="ECO:0000313" key="5">
    <source>
        <dbReference type="EMBL" id="MBK1668783.1"/>
    </source>
</evidence>
<dbReference type="SUPFAM" id="SSF53639">
    <property type="entry name" value="AraD/HMP-PK domain-like"/>
    <property type="match status" value="1"/>
</dbReference>
<keyword evidence="2" id="KW-0456">Lyase</keyword>
<gene>
    <name evidence="5" type="ORF">CKO28_12155</name>
</gene>
<feature type="region of interest" description="Disordered" evidence="3">
    <location>
        <begin position="212"/>
        <end position="242"/>
    </location>
</feature>
<dbReference type="Proteomes" id="UP001296873">
    <property type="component" value="Unassembled WGS sequence"/>
</dbReference>
<dbReference type="EMBL" id="NRRL01000030">
    <property type="protein sequence ID" value="MBK1668783.1"/>
    <property type="molecule type" value="Genomic_DNA"/>
</dbReference>
<dbReference type="InterPro" id="IPR036409">
    <property type="entry name" value="Aldolase_II/adducin_N_sf"/>
</dbReference>
<dbReference type="SMART" id="SM01007">
    <property type="entry name" value="Aldolase_II"/>
    <property type="match status" value="1"/>
</dbReference>
<keyword evidence="1" id="KW-0479">Metal-binding</keyword>
<dbReference type="PANTHER" id="PTHR22789">
    <property type="entry name" value="FUCULOSE PHOSPHATE ALDOLASE"/>
    <property type="match status" value="1"/>
</dbReference>
<evidence type="ECO:0000256" key="1">
    <source>
        <dbReference type="ARBA" id="ARBA00022723"/>
    </source>
</evidence>
<dbReference type="InterPro" id="IPR001303">
    <property type="entry name" value="Aldolase_II/adducin_N"/>
</dbReference>
<dbReference type="Gene3D" id="3.40.225.10">
    <property type="entry name" value="Class II aldolase/adducin N-terminal domain"/>
    <property type="match status" value="1"/>
</dbReference>
<comment type="caution">
    <text evidence="5">The sequence shown here is derived from an EMBL/GenBank/DDBJ whole genome shotgun (WGS) entry which is preliminary data.</text>
</comment>
<accession>A0ABS1DGD4</accession>
<proteinExistence type="predicted"/>
<evidence type="ECO:0000259" key="4">
    <source>
        <dbReference type="SMART" id="SM01007"/>
    </source>
</evidence>
<dbReference type="Pfam" id="PF00596">
    <property type="entry name" value="Aldolase_II"/>
    <property type="match status" value="1"/>
</dbReference>
<name>A0ABS1DGD4_9PROT</name>
<feature type="compositionally biased region" description="Basic and acidic residues" evidence="3">
    <location>
        <begin position="220"/>
        <end position="233"/>
    </location>
</feature>